<dbReference type="InterPro" id="IPR001036">
    <property type="entry name" value="Acrflvin-R"/>
</dbReference>
<evidence type="ECO:0000313" key="4">
    <source>
        <dbReference type="Proteomes" id="UP000677668"/>
    </source>
</evidence>
<organism evidence="3 4">
    <name type="scientific">Chloracidobacterium sp. N</name>
    <dbReference type="NCBI Taxonomy" id="2821540"/>
    <lineage>
        <taxon>Bacteria</taxon>
        <taxon>Pseudomonadati</taxon>
        <taxon>Acidobacteriota</taxon>
        <taxon>Terriglobia</taxon>
        <taxon>Terriglobales</taxon>
        <taxon>Acidobacteriaceae</taxon>
        <taxon>Chloracidobacterium</taxon>
        <taxon>Chloracidobacterium aggregatum</taxon>
    </lineage>
</organism>
<dbReference type="PANTHER" id="PTHR32063:SF0">
    <property type="entry name" value="SWARMING MOTILITY PROTEIN SWRC"/>
    <property type="match status" value="1"/>
</dbReference>
<dbReference type="Gene3D" id="3.30.70.1430">
    <property type="entry name" value="Multidrug efflux transporter AcrB pore domain"/>
    <property type="match status" value="2"/>
</dbReference>
<dbReference type="SUPFAM" id="SSF82693">
    <property type="entry name" value="Multidrug efflux transporter AcrB pore domain, PN1, PN2, PC1 and PC2 subdomains"/>
    <property type="match status" value="3"/>
</dbReference>
<dbReference type="Gene3D" id="1.20.1640.10">
    <property type="entry name" value="Multidrug efflux transporter AcrB transmembrane domain"/>
    <property type="match status" value="2"/>
</dbReference>
<feature type="transmembrane region" description="Helical" evidence="1">
    <location>
        <begin position="359"/>
        <end position="380"/>
    </location>
</feature>
<evidence type="ECO:0000256" key="1">
    <source>
        <dbReference type="SAM" id="Phobius"/>
    </source>
</evidence>
<feature type="transmembrane region" description="Helical" evidence="1">
    <location>
        <begin position="851"/>
        <end position="870"/>
    </location>
</feature>
<protein>
    <submittedName>
        <fullName evidence="3">Efflux RND transporter permease subunit</fullName>
    </submittedName>
</protein>
<dbReference type="SUPFAM" id="SSF82714">
    <property type="entry name" value="Multidrug efflux transporter AcrB TolC docking domain, DN and DC subdomains"/>
    <property type="match status" value="2"/>
</dbReference>
<dbReference type="Pfam" id="PF00873">
    <property type="entry name" value="ACR_tran"/>
    <property type="match status" value="1"/>
</dbReference>
<dbReference type="InterPro" id="IPR027463">
    <property type="entry name" value="AcrB_DN_DC_subdom"/>
</dbReference>
<feature type="transmembrane region" description="Helical" evidence="1">
    <location>
        <begin position="877"/>
        <end position="898"/>
    </location>
</feature>
<dbReference type="Gene3D" id="3.30.70.1440">
    <property type="entry name" value="Multidrug efflux transporter AcrB pore domain"/>
    <property type="match status" value="1"/>
</dbReference>
<evidence type="ECO:0000259" key="2">
    <source>
        <dbReference type="PROSITE" id="PS50156"/>
    </source>
</evidence>
<dbReference type="PRINTS" id="PR00702">
    <property type="entry name" value="ACRIFLAVINRP"/>
</dbReference>
<feature type="transmembrane region" description="Helical" evidence="1">
    <location>
        <begin position="431"/>
        <end position="451"/>
    </location>
</feature>
<evidence type="ECO:0000313" key="3">
    <source>
        <dbReference type="EMBL" id="QUV94590.1"/>
    </source>
</evidence>
<feature type="transmembrane region" description="Helical" evidence="1">
    <location>
        <begin position="336"/>
        <end position="352"/>
    </location>
</feature>
<feature type="transmembrane region" description="Helical" evidence="1">
    <location>
        <begin position="955"/>
        <end position="972"/>
    </location>
</feature>
<keyword evidence="1" id="KW-0472">Membrane</keyword>
<feature type="domain" description="SSD" evidence="2">
    <location>
        <begin position="359"/>
        <end position="488"/>
    </location>
</feature>
<feature type="transmembrane region" description="Helical" evidence="1">
    <location>
        <begin position="463"/>
        <end position="486"/>
    </location>
</feature>
<feature type="transmembrane region" description="Helical" evidence="1">
    <location>
        <begin position="904"/>
        <end position="920"/>
    </location>
</feature>
<accession>A0ABX8B4D9</accession>
<dbReference type="PROSITE" id="PS50156">
    <property type="entry name" value="SSD"/>
    <property type="match status" value="1"/>
</dbReference>
<feature type="transmembrane region" description="Helical" evidence="1">
    <location>
        <begin position="527"/>
        <end position="548"/>
    </location>
</feature>
<dbReference type="Gene3D" id="3.30.70.1320">
    <property type="entry name" value="Multidrug efflux transporter AcrB pore domain like"/>
    <property type="match status" value="1"/>
</dbReference>
<feature type="transmembrane region" description="Helical" evidence="1">
    <location>
        <begin position="984"/>
        <end position="1010"/>
    </location>
</feature>
<keyword evidence="4" id="KW-1185">Reference proteome</keyword>
<dbReference type="SUPFAM" id="SSF82866">
    <property type="entry name" value="Multidrug efflux transporter AcrB transmembrane domain"/>
    <property type="match status" value="2"/>
</dbReference>
<dbReference type="EMBL" id="CP072642">
    <property type="protein sequence ID" value="QUV94590.1"/>
    <property type="molecule type" value="Genomic_DNA"/>
</dbReference>
<reference evidence="3 4" key="1">
    <citation type="submission" date="2021-03" db="EMBL/GenBank/DDBJ databases">
        <title>Genomic and phenotypic characterization of Chloracidobacterium isolates provides evidence for multiple species.</title>
        <authorList>
            <person name="Saini M.K."/>
            <person name="Costas A.M.G."/>
            <person name="Tank M."/>
            <person name="Bryant D.A."/>
        </authorList>
    </citation>
    <scope>NUCLEOTIDE SEQUENCE [LARGE SCALE GENOMIC DNA]</scope>
    <source>
        <strain evidence="3 4">N</strain>
    </source>
</reference>
<keyword evidence="1" id="KW-1133">Transmembrane helix</keyword>
<dbReference type="Gene3D" id="3.30.2090.10">
    <property type="entry name" value="Multidrug efflux transporter AcrB TolC docking domain, DN and DC subdomains"/>
    <property type="match status" value="2"/>
</dbReference>
<sequence length="1051" mass="115059">MQKLAELCIKRPVFATMLVMAFIVVGAFSYFKLGVDLFPKIDLPTVTITTRLDGASPEEVETQVTKRIEEAVNTIAGVDELRSVSAEGVSQVFVVFVLERNIDEAAQDVRDKVNRILGELPSDVKAPVIEKLDPDTQPVLSLAISGNRSAREITEIADKLVKQNLESLSGVGRVSFIGDRKREIQIVLDASKIASYNLSVEAIKQALRAQNVEIPGGRLEDGRRELSLRTLGRVTSVEDFNRVIVGTANGLPIYVKDIGYVEDGVEEPRSLARLDGKPAVILEIRKQSGTNTLEVVRLVKERMAEILPQLPADFRVQYLKDQSIFIQDSFDAVQEHLLLGSIMAALVILLFLRNWRSTVISAIAIPASVVATYGLMYAMGFTLNRMTMLALVLSVGIVIDDAVVVLENIYRFMEEKGMSAFEAAREATADIGFAVLATTLSLVVIFVPVAFMGGIVGRFMSSFGFTCAFAILVSMFVSFTLTPMLCSRFLRPPKADGVHHKSSRATGFYGWLERGYMWLLEWSLRRPVVIIGISVLTVLSVVPIFSVIGKNFIPFDDVGMFEVAVKLPEGTSLEEAEKQMANLEAIVQTTPHVTHCLTTLGGDEQRRVNRGNIFVQLTPLTERALTQADLMQIVRDKLADQQGKHISVQYVQAITGGGNSAAPVQYVVRGPDIAKLTDASQRLMDFLKGMPGVVDVDTTLEVGKPELRAVIDREKAANLGVNVAAVASGLRTLVAGEIVGTYREGDDRYDVRFRLRQEDRTGPETLLRSYVPSTRLGNVPIANFVSFFSGVGPAQIDRYNRQRQVTISANLQPGYSLDRVLQGLDEKSKQLGLGPEYQASKLGQSKELGKAAANFLMAFVLSFVFMYMILAAQFESFLHPVTILLSLPMAVPFALLSLIPFGETLNIFSALGILMLFGVVKKNSILQIDHINVLRAAGQERYAAIVAGCRDRLRPILMTTLALVAGLIPMAVAQTPGSAVLRSVAIIVIGGQSLCLLLTLVAIPVLYELFDDLTDGSWWRARFDALRNLWRPAPAGDAPADVSAAARKQVP</sequence>
<proteinExistence type="predicted"/>
<keyword evidence="1" id="KW-0812">Transmembrane</keyword>
<feature type="transmembrane region" description="Helical" evidence="1">
    <location>
        <begin position="12"/>
        <end position="31"/>
    </location>
</feature>
<name>A0ABX8B4D9_9BACT</name>
<feature type="transmembrane region" description="Helical" evidence="1">
    <location>
        <begin position="386"/>
        <end position="410"/>
    </location>
</feature>
<dbReference type="InterPro" id="IPR000731">
    <property type="entry name" value="SSD"/>
</dbReference>
<dbReference type="Proteomes" id="UP000677668">
    <property type="component" value="Chromosome 1"/>
</dbReference>
<gene>
    <name evidence="3" type="ORF">J8C05_03865</name>
</gene>
<dbReference type="PANTHER" id="PTHR32063">
    <property type="match status" value="1"/>
</dbReference>
<dbReference type="RefSeq" id="WP_211422872.1">
    <property type="nucleotide sequence ID" value="NZ_CP072642.1"/>
</dbReference>